<keyword evidence="2" id="KW-1185">Reference proteome</keyword>
<dbReference type="OrthoDB" id="2438054at2759"/>
<reference evidence="1 2" key="1">
    <citation type="journal article" date="2019" name="Environ. Microbiol.">
        <title>At the nexus of three kingdoms: the genome of the mycorrhizal fungus Gigaspora margarita provides insights into plant, endobacterial and fungal interactions.</title>
        <authorList>
            <person name="Venice F."/>
            <person name="Ghignone S."/>
            <person name="Salvioli di Fossalunga A."/>
            <person name="Amselem J."/>
            <person name="Novero M."/>
            <person name="Xianan X."/>
            <person name="Sedzielewska Toro K."/>
            <person name="Morin E."/>
            <person name="Lipzen A."/>
            <person name="Grigoriev I.V."/>
            <person name="Henrissat B."/>
            <person name="Martin F.M."/>
            <person name="Bonfante P."/>
        </authorList>
    </citation>
    <scope>NUCLEOTIDE SEQUENCE [LARGE SCALE GENOMIC DNA]</scope>
    <source>
        <strain evidence="1 2">BEG34</strain>
    </source>
</reference>
<accession>A0A8H3WYH3</accession>
<evidence type="ECO:0000313" key="1">
    <source>
        <dbReference type="EMBL" id="KAF0382171.1"/>
    </source>
</evidence>
<protein>
    <submittedName>
        <fullName evidence="1">Uncharacterized protein</fullName>
    </submittedName>
</protein>
<sequence>MQASVLERSQFMPFTSPGSSTILQNQGDKIQANRDFLEELKCFFLRVQNPRKGAFEKLVLKIFKCEFNSTEDIEYLYIANRHFGDFRNSLVNNVMDLIYHRPFAKEEILAFIDESATMHVLSQ</sequence>
<organism evidence="1 2">
    <name type="scientific">Gigaspora margarita</name>
    <dbReference type="NCBI Taxonomy" id="4874"/>
    <lineage>
        <taxon>Eukaryota</taxon>
        <taxon>Fungi</taxon>
        <taxon>Fungi incertae sedis</taxon>
        <taxon>Mucoromycota</taxon>
        <taxon>Glomeromycotina</taxon>
        <taxon>Glomeromycetes</taxon>
        <taxon>Diversisporales</taxon>
        <taxon>Gigasporaceae</taxon>
        <taxon>Gigaspora</taxon>
    </lineage>
</organism>
<name>A0A8H3WYH3_GIGMA</name>
<proteinExistence type="predicted"/>
<dbReference type="AlphaFoldDB" id="A0A8H3WYH3"/>
<dbReference type="Proteomes" id="UP000439903">
    <property type="component" value="Unassembled WGS sequence"/>
</dbReference>
<comment type="caution">
    <text evidence="1">The sequence shown here is derived from an EMBL/GenBank/DDBJ whole genome shotgun (WGS) entry which is preliminary data.</text>
</comment>
<evidence type="ECO:0000313" key="2">
    <source>
        <dbReference type="Proteomes" id="UP000439903"/>
    </source>
</evidence>
<dbReference type="EMBL" id="WTPW01002437">
    <property type="protein sequence ID" value="KAF0382171.1"/>
    <property type="molecule type" value="Genomic_DNA"/>
</dbReference>
<gene>
    <name evidence="1" type="ORF">F8M41_011975</name>
</gene>